<keyword evidence="3" id="KW-1185">Reference proteome</keyword>
<dbReference type="GO" id="GO:0006412">
    <property type="term" value="P:translation"/>
    <property type="evidence" value="ECO:0007669"/>
    <property type="project" value="TreeGrafter"/>
</dbReference>
<proteinExistence type="predicted"/>
<organism evidence="2 3">
    <name type="scientific">Trichuris trichiura</name>
    <name type="common">Whipworm</name>
    <name type="synonym">Trichocephalus trichiurus</name>
    <dbReference type="NCBI Taxonomy" id="36087"/>
    <lineage>
        <taxon>Eukaryota</taxon>
        <taxon>Metazoa</taxon>
        <taxon>Ecdysozoa</taxon>
        <taxon>Nematoda</taxon>
        <taxon>Enoplea</taxon>
        <taxon>Dorylaimia</taxon>
        <taxon>Trichinellida</taxon>
        <taxon>Trichuridae</taxon>
        <taxon>Trichuris</taxon>
    </lineage>
</organism>
<evidence type="ECO:0000313" key="3">
    <source>
        <dbReference type="Proteomes" id="UP000030665"/>
    </source>
</evidence>
<dbReference type="GO" id="GO:0006139">
    <property type="term" value="P:nucleobase-containing compound metabolic process"/>
    <property type="evidence" value="ECO:0007669"/>
    <property type="project" value="InterPro"/>
</dbReference>
<sequence length="364" mass="40251">MAINRGVKRKVLKKQFTVPQSWLSEFLAETAKLMGKSGCSEAKAFVASCSKVCYTKVVRARLVNRLWNKASKRARIHAVDCFATNLESLLLTAPVKGHCIIGVDPGFVNGCKYAMISAQGDILAAGIFYLPEVKNSRFRSATNEFCNFALSHRCDRIAIGNGKGSKETVAYLRCLIREKRFKDLDIRWRVVNETGSSVYSISPMAEIEMPELSPNLRSAGLSIARRVLDPLSEYIKIGPASLSVGMYQHDIPSTVLKTTVDTVVEQCVSFVGVDVNTCSVDLLEHVTGLNKKTATAVCEFRQKNGPFVCRFQLKCVKGLSEHAFKMCSGFVRIHGKQDNSTAAYRPNPLDATSIHPESYPIVER</sequence>
<gene>
    <name evidence="2" type="ORF">TTRE_0000896801</name>
</gene>
<dbReference type="AlphaFoldDB" id="A0A077ZPC6"/>
<dbReference type="InterPro" id="IPR012337">
    <property type="entry name" value="RNaseH-like_sf"/>
</dbReference>
<dbReference type="InterPro" id="IPR032639">
    <property type="entry name" value="Tex_YqgF"/>
</dbReference>
<evidence type="ECO:0000259" key="1">
    <source>
        <dbReference type="SMART" id="SM00732"/>
    </source>
</evidence>
<protein>
    <submittedName>
        <fullName evidence="2">HHH 3 domain containing protein</fullName>
    </submittedName>
</protein>
<dbReference type="SUPFAM" id="SSF53098">
    <property type="entry name" value="Ribonuclease H-like"/>
    <property type="match status" value="1"/>
</dbReference>
<reference evidence="2" key="1">
    <citation type="submission" date="2014-01" db="EMBL/GenBank/DDBJ databases">
        <authorList>
            <person name="Aslett M."/>
        </authorList>
    </citation>
    <scope>NUCLEOTIDE SEQUENCE</scope>
</reference>
<dbReference type="SUPFAM" id="SSF47781">
    <property type="entry name" value="RuvA domain 2-like"/>
    <property type="match status" value="1"/>
</dbReference>
<dbReference type="InterPro" id="IPR050437">
    <property type="entry name" value="Ribos_protein_bS1-like"/>
</dbReference>
<dbReference type="SUPFAM" id="SSF158832">
    <property type="entry name" value="Tex N-terminal region-like"/>
    <property type="match status" value="1"/>
</dbReference>
<dbReference type="InterPro" id="IPR023323">
    <property type="entry name" value="Tex-like_dom_sf"/>
</dbReference>
<accession>A0A077ZPC6</accession>
<dbReference type="Pfam" id="PF12836">
    <property type="entry name" value="HHH_3"/>
    <property type="match status" value="1"/>
</dbReference>
<dbReference type="InterPro" id="IPR041692">
    <property type="entry name" value="HHH_9"/>
</dbReference>
<feature type="domain" description="YqgF/RNase H-like" evidence="1">
    <location>
        <begin position="98"/>
        <end position="200"/>
    </location>
</feature>
<dbReference type="GO" id="GO:0003735">
    <property type="term" value="F:structural constituent of ribosome"/>
    <property type="evidence" value="ECO:0007669"/>
    <property type="project" value="TreeGrafter"/>
</dbReference>
<dbReference type="OrthoDB" id="995477at2759"/>
<dbReference type="Pfam" id="PF16921">
    <property type="entry name" value="Tex_YqgF"/>
    <property type="match status" value="1"/>
</dbReference>
<dbReference type="Pfam" id="PF17674">
    <property type="entry name" value="HHH_9"/>
    <property type="match status" value="1"/>
</dbReference>
<dbReference type="PANTHER" id="PTHR10724:SF10">
    <property type="entry name" value="S1 RNA-BINDING DOMAIN-CONTAINING PROTEIN 1"/>
    <property type="match status" value="1"/>
</dbReference>
<dbReference type="Gene3D" id="1.10.150.310">
    <property type="entry name" value="Tex RuvX-like domain-like"/>
    <property type="match status" value="1"/>
</dbReference>
<dbReference type="SMART" id="SM00732">
    <property type="entry name" value="YqgFc"/>
    <property type="match status" value="1"/>
</dbReference>
<dbReference type="InterPro" id="IPR010994">
    <property type="entry name" value="RuvA_2-like"/>
</dbReference>
<dbReference type="STRING" id="36087.A0A077ZPC6"/>
<reference evidence="2" key="2">
    <citation type="submission" date="2014-03" db="EMBL/GenBank/DDBJ databases">
        <title>The whipworm genome and dual-species transcriptomics of an intimate host-pathogen interaction.</title>
        <authorList>
            <person name="Foth B.J."/>
            <person name="Tsai I.J."/>
            <person name="Reid A.J."/>
            <person name="Bancroft A.J."/>
            <person name="Nichol S."/>
            <person name="Tracey A."/>
            <person name="Holroyd N."/>
            <person name="Cotton J.A."/>
            <person name="Stanley E.J."/>
            <person name="Zarowiecki M."/>
            <person name="Liu J.Z."/>
            <person name="Huckvale T."/>
            <person name="Cooper P.J."/>
            <person name="Grencis R.K."/>
            <person name="Berriman M."/>
        </authorList>
    </citation>
    <scope>NUCLEOTIDE SEQUENCE [LARGE SCALE GENOMIC DNA]</scope>
</reference>
<dbReference type="EMBL" id="HG807209">
    <property type="protein sequence ID" value="CDW60580.1"/>
    <property type="molecule type" value="Genomic_DNA"/>
</dbReference>
<evidence type="ECO:0000313" key="2">
    <source>
        <dbReference type="EMBL" id="CDW60580.1"/>
    </source>
</evidence>
<dbReference type="Proteomes" id="UP000030665">
    <property type="component" value="Unassembled WGS sequence"/>
</dbReference>
<name>A0A077ZPC6_TRITR</name>
<dbReference type="PANTHER" id="PTHR10724">
    <property type="entry name" value="30S RIBOSOMAL PROTEIN S1"/>
    <property type="match status" value="1"/>
</dbReference>
<dbReference type="InterPro" id="IPR006641">
    <property type="entry name" value="YqgF/RNaseH-like_dom"/>
</dbReference>
<dbReference type="GO" id="GO:0003729">
    <property type="term" value="F:mRNA binding"/>
    <property type="evidence" value="ECO:0007669"/>
    <property type="project" value="TreeGrafter"/>
</dbReference>
<dbReference type="Gene3D" id="1.10.3500.10">
    <property type="entry name" value="Tex N-terminal region-like"/>
    <property type="match status" value="2"/>
</dbReference>